<dbReference type="InterPro" id="IPR007627">
    <property type="entry name" value="RNA_pol_sigma70_r2"/>
</dbReference>
<keyword evidence="3 6" id="KW-0731">Sigma factor</keyword>
<protein>
    <recommendedName>
        <fullName evidence="6">RNA polymerase sigma factor</fullName>
    </recommendedName>
</protein>
<dbReference type="SUPFAM" id="SSF88659">
    <property type="entry name" value="Sigma3 and sigma4 domains of RNA polymerase sigma factors"/>
    <property type="match status" value="1"/>
</dbReference>
<dbReference type="Pfam" id="PF08281">
    <property type="entry name" value="Sigma70_r4_2"/>
    <property type="match status" value="1"/>
</dbReference>
<evidence type="ECO:0000256" key="1">
    <source>
        <dbReference type="ARBA" id="ARBA00010641"/>
    </source>
</evidence>
<keyword evidence="4 6" id="KW-0238">DNA-binding</keyword>
<evidence type="ECO:0000259" key="9">
    <source>
        <dbReference type="Pfam" id="PF08281"/>
    </source>
</evidence>
<dbReference type="InterPro" id="IPR014284">
    <property type="entry name" value="RNA_pol_sigma-70_dom"/>
</dbReference>
<keyword evidence="2 6" id="KW-0805">Transcription regulation</keyword>
<feature type="domain" description="RNA polymerase sigma factor 70 region 4 type 2" evidence="9">
    <location>
        <begin position="210"/>
        <end position="261"/>
    </location>
</feature>
<dbReference type="InterPro" id="IPR039425">
    <property type="entry name" value="RNA_pol_sigma-70-like"/>
</dbReference>
<dbReference type="GO" id="GO:0006352">
    <property type="term" value="P:DNA-templated transcription initiation"/>
    <property type="evidence" value="ECO:0007669"/>
    <property type="project" value="InterPro"/>
</dbReference>
<dbReference type="AlphaFoldDB" id="A0A401YIZ0"/>
<dbReference type="GO" id="GO:0003677">
    <property type="term" value="F:DNA binding"/>
    <property type="evidence" value="ECO:0007669"/>
    <property type="project" value="UniProtKB-KW"/>
</dbReference>
<evidence type="ECO:0000256" key="4">
    <source>
        <dbReference type="ARBA" id="ARBA00023125"/>
    </source>
</evidence>
<gene>
    <name evidence="10" type="ORF">EHYA_02251</name>
</gene>
<evidence type="ECO:0000256" key="6">
    <source>
        <dbReference type="RuleBase" id="RU000716"/>
    </source>
</evidence>
<dbReference type="NCBIfam" id="TIGR02937">
    <property type="entry name" value="sigma70-ECF"/>
    <property type="match status" value="1"/>
</dbReference>
<evidence type="ECO:0000313" key="10">
    <source>
        <dbReference type="EMBL" id="GCD94582.1"/>
    </source>
</evidence>
<accession>A0A401YIZ0</accession>
<dbReference type="PANTHER" id="PTHR43133:SF61">
    <property type="entry name" value="ECF RNA POLYMERASE SIGMA FACTOR SIGC"/>
    <property type="match status" value="1"/>
</dbReference>
<dbReference type="InterPro" id="IPR013324">
    <property type="entry name" value="RNA_pol_sigma_r3/r4-like"/>
</dbReference>
<dbReference type="InterPro" id="IPR013325">
    <property type="entry name" value="RNA_pol_sigma_r2"/>
</dbReference>
<evidence type="ECO:0000256" key="3">
    <source>
        <dbReference type="ARBA" id="ARBA00023082"/>
    </source>
</evidence>
<proteinExistence type="inferred from homology"/>
<evidence type="ECO:0000313" key="11">
    <source>
        <dbReference type="Proteomes" id="UP000286931"/>
    </source>
</evidence>
<dbReference type="EMBL" id="BIFH01000016">
    <property type="protein sequence ID" value="GCD94582.1"/>
    <property type="molecule type" value="Genomic_DNA"/>
</dbReference>
<keyword evidence="5 6" id="KW-0804">Transcription</keyword>
<feature type="compositionally biased region" description="Basic and acidic residues" evidence="7">
    <location>
        <begin position="8"/>
        <end position="22"/>
    </location>
</feature>
<feature type="region of interest" description="Disordered" evidence="7">
    <location>
        <begin position="1"/>
        <end position="93"/>
    </location>
</feature>
<evidence type="ECO:0000259" key="8">
    <source>
        <dbReference type="Pfam" id="PF04542"/>
    </source>
</evidence>
<evidence type="ECO:0000256" key="7">
    <source>
        <dbReference type="SAM" id="MobiDB-lite"/>
    </source>
</evidence>
<dbReference type="Gene3D" id="1.10.1740.10">
    <property type="match status" value="1"/>
</dbReference>
<dbReference type="Proteomes" id="UP000286931">
    <property type="component" value="Unassembled WGS sequence"/>
</dbReference>
<dbReference type="InterPro" id="IPR000838">
    <property type="entry name" value="RNA_pol_sigma70_ECF_CS"/>
</dbReference>
<keyword evidence="11" id="KW-1185">Reference proteome</keyword>
<dbReference type="GO" id="GO:0016987">
    <property type="term" value="F:sigma factor activity"/>
    <property type="evidence" value="ECO:0007669"/>
    <property type="project" value="UniProtKB-KW"/>
</dbReference>
<comment type="caution">
    <text evidence="10">The sequence shown here is derived from an EMBL/GenBank/DDBJ whole genome shotgun (WGS) entry which is preliminary data.</text>
</comment>
<comment type="similarity">
    <text evidence="1 6">Belongs to the sigma-70 factor family. ECF subfamily.</text>
</comment>
<feature type="domain" description="RNA polymerase sigma-70 region 2" evidence="8">
    <location>
        <begin position="115"/>
        <end position="179"/>
    </location>
</feature>
<dbReference type="Pfam" id="PF04542">
    <property type="entry name" value="Sigma70_r2"/>
    <property type="match status" value="1"/>
</dbReference>
<reference evidence="10 11" key="1">
    <citation type="submission" date="2018-12" db="EMBL/GenBank/DDBJ databases">
        <title>Draft genome sequence of Embleya hyalina NBRC 13850T.</title>
        <authorList>
            <person name="Komaki H."/>
            <person name="Hosoyama A."/>
            <person name="Kimura A."/>
            <person name="Ichikawa N."/>
            <person name="Tamura T."/>
        </authorList>
    </citation>
    <scope>NUCLEOTIDE SEQUENCE [LARGE SCALE GENOMIC DNA]</scope>
    <source>
        <strain evidence="10 11">NBRC 13850</strain>
    </source>
</reference>
<evidence type="ECO:0000256" key="5">
    <source>
        <dbReference type="ARBA" id="ARBA00023163"/>
    </source>
</evidence>
<sequence length="287" mass="31360">MSALHPVTRSEHRSEHRPDHRPPALSALPSAPAPDPRRPAGSGLATTVMLRPAGRRTAHPTPDPSRAPEASRGERTASVTPLDSRRSGDSMPDFDLTARALAGAAGDPEAVDDFVRGTHRDVWRFVAYLTDVQSADDLTQETYLRAWTALPRFTGASSVRTWLLSIARRTVVDRYRAAAARPRTAAVEDWVEVAERRQDITRPGFDEGLALDDLFGALHPARREAFVLTQVLDFGYAEAAVIAGCPIGTVRSRVARARSDLIALLREADEVGYDSPEPRPTPHRRAG</sequence>
<dbReference type="InterPro" id="IPR036388">
    <property type="entry name" value="WH-like_DNA-bd_sf"/>
</dbReference>
<dbReference type="PROSITE" id="PS01063">
    <property type="entry name" value="SIGMA70_ECF"/>
    <property type="match status" value="1"/>
</dbReference>
<dbReference type="Gene3D" id="1.10.10.10">
    <property type="entry name" value="Winged helix-like DNA-binding domain superfamily/Winged helix DNA-binding domain"/>
    <property type="match status" value="1"/>
</dbReference>
<dbReference type="SUPFAM" id="SSF88946">
    <property type="entry name" value="Sigma2 domain of RNA polymerase sigma factors"/>
    <property type="match status" value="1"/>
</dbReference>
<dbReference type="GO" id="GO:0006950">
    <property type="term" value="P:response to stress"/>
    <property type="evidence" value="ECO:0007669"/>
    <property type="project" value="UniProtKB-ARBA"/>
</dbReference>
<dbReference type="InterPro" id="IPR013249">
    <property type="entry name" value="RNA_pol_sigma70_r4_t2"/>
</dbReference>
<dbReference type="PANTHER" id="PTHR43133">
    <property type="entry name" value="RNA POLYMERASE ECF-TYPE SIGMA FACTO"/>
    <property type="match status" value="1"/>
</dbReference>
<evidence type="ECO:0000256" key="2">
    <source>
        <dbReference type="ARBA" id="ARBA00023015"/>
    </source>
</evidence>
<organism evidence="10 11">
    <name type="scientific">Embleya hyalina</name>
    <dbReference type="NCBI Taxonomy" id="516124"/>
    <lineage>
        <taxon>Bacteria</taxon>
        <taxon>Bacillati</taxon>
        <taxon>Actinomycetota</taxon>
        <taxon>Actinomycetes</taxon>
        <taxon>Kitasatosporales</taxon>
        <taxon>Streptomycetaceae</taxon>
        <taxon>Embleya</taxon>
    </lineage>
</organism>
<name>A0A401YIZ0_9ACTN</name>